<proteinExistence type="predicted"/>
<dbReference type="EMBL" id="BFEA01000094">
    <property type="protein sequence ID" value="GBG67992.1"/>
    <property type="molecule type" value="Genomic_DNA"/>
</dbReference>
<protein>
    <submittedName>
        <fullName evidence="1">Uncharacterized protein</fullName>
    </submittedName>
</protein>
<comment type="caution">
    <text evidence="1">The sequence shown here is derived from an EMBL/GenBank/DDBJ whole genome shotgun (WGS) entry which is preliminary data.</text>
</comment>
<organism evidence="1 2">
    <name type="scientific">Chara braunii</name>
    <name type="common">Braun's stonewort</name>
    <dbReference type="NCBI Taxonomy" id="69332"/>
    <lineage>
        <taxon>Eukaryota</taxon>
        <taxon>Viridiplantae</taxon>
        <taxon>Streptophyta</taxon>
        <taxon>Charophyceae</taxon>
        <taxon>Charales</taxon>
        <taxon>Characeae</taxon>
        <taxon>Chara</taxon>
    </lineage>
</organism>
<dbReference type="Gramene" id="GBG67992">
    <property type="protein sequence ID" value="GBG67992"/>
    <property type="gene ID" value="CBR_g1111"/>
</dbReference>
<evidence type="ECO:0000313" key="1">
    <source>
        <dbReference type="EMBL" id="GBG67992.1"/>
    </source>
</evidence>
<dbReference type="Proteomes" id="UP000265515">
    <property type="component" value="Unassembled WGS sequence"/>
</dbReference>
<keyword evidence="2" id="KW-1185">Reference proteome</keyword>
<sequence length="201" mass="20801">MKELGPVKISTVEIVSSMLQTVVVAARRCSQMAVLCCRVVRILVGGALLPGCSDTGGGRCDGRDCFFDAPDCGGGWSSLLSDGGALSPGCSDAGGGCCSAGVALLPSDDAASADEDELQSTPRIECIRGSFAAVAGHVSMLPARLTDAYFGIASGRRKPGISPESRLLLRLKMNGKLASHDGWDLSNTLRLLRLSGMRPLS</sequence>
<evidence type="ECO:0000313" key="2">
    <source>
        <dbReference type="Proteomes" id="UP000265515"/>
    </source>
</evidence>
<accession>A0A388KD56</accession>
<dbReference type="AlphaFoldDB" id="A0A388KD56"/>
<reference evidence="1 2" key="1">
    <citation type="journal article" date="2018" name="Cell">
        <title>The Chara Genome: Secondary Complexity and Implications for Plant Terrestrialization.</title>
        <authorList>
            <person name="Nishiyama T."/>
            <person name="Sakayama H."/>
            <person name="Vries J.D."/>
            <person name="Buschmann H."/>
            <person name="Saint-Marcoux D."/>
            <person name="Ullrich K.K."/>
            <person name="Haas F.B."/>
            <person name="Vanderstraeten L."/>
            <person name="Becker D."/>
            <person name="Lang D."/>
            <person name="Vosolsobe S."/>
            <person name="Rombauts S."/>
            <person name="Wilhelmsson P.K.I."/>
            <person name="Janitza P."/>
            <person name="Kern R."/>
            <person name="Heyl A."/>
            <person name="Rumpler F."/>
            <person name="Villalobos L.I.A.C."/>
            <person name="Clay J.M."/>
            <person name="Skokan R."/>
            <person name="Toyoda A."/>
            <person name="Suzuki Y."/>
            <person name="Kagoshima H."/>
            <person name="Schijlen E."/>
            <person name="Tajeshwar N."/>
            <person name="Catarino B."/>
            <person name="Hetherington A.J."/>
            <person name="Saltykova A."/>
            <person name="Bonnot C."/>
            <person name="Breuninger H."/>
            <person name="Symeonidi A."/>
            <person name="Radhakrishnan G.V."/>
            <person name="Van Nieuwerburgh F."/>
            <person name="Deforce D."/>
            <person name="Chang C."/>
            <person name="Karol K.G."/>
            <person name="Hedrich R."/>
            <person name="Ulvskov P."/>
            <person name="Glockner G."/>
            <person name="Delwiche C.F."/>
            <person name="Petrasek J."/>
            <person name="Van de Peer Y."/>
            <person name="Friml J."/>
            <person name="Beilby M."/>
            <person name="Dolan L."/>
            <person name="Kohara Y."/>
            <person name="Sugano S."/>
            <person name="Fujiyama A."/>
            <person name="Delaux P.-M."/>
            <person name="Quint M."/>
            <person name="TheiBen G."/>
            <person name="Hagemann M."/>
            <person name="Harholt J."/>
            <person name="Dunand C."/>
            <person name="Zachgo S."/>
            <person name="Langdale J."/>
            <person name="Maumus F."/>
            <person name="Straeten D.V.D."/>
            <person name="Gould S.B."/>
            <person name="Rensing S.A."/>
        </authorList>
    </citation>
    <scope>NUCLEOTIDE SEQUENCE [LARGE SCALE GENOMIC DNA]</scope>
    <source>
        <strain evidence="1 2">S276</strain>
    </source>
</reference>
<gene>
    <name evidence="1" type="ORF">CBR_g1111</name>
</gene>
<name>A0A388KD56_CHABU</name>